<comment type="subcellular location">
    <subcellularLocation>
        <location evidence="1 8">Cell outer membrane</location>
        <topology evidence="1 8">Multi-pass membrane protein</topology>
    </subcellularLocation>
</comment>
<evidence type="ECO:0000259" key="11">
    <source>
        <dbReference type="Pfam" id="PF00593"/>
    </source>
</evidence>
<sequence length="1103" mass="123234">MMRVMKLTGFLLCVLCLHVAGRTVSQTVTLSAKDMHLRKVFDIVEKQTGYVVFSNRDLLANTRPVTLSVQNMPLQSFLQELLVNQPVLFRIDNNTIILSRKLTLRSNPGQEPGLDTVPHLQLIYGRVTDEKGTPLDKASILLKGTNRGWATSADGKFTVLAESGILVFSSVGFKPKEVPVKAGSYIIQLEPVDSRMEDVVVTGIFNRRAESFTGSAQTYTREQLMKVGTINVLQSLKNLDPSFNLLQNLEIGSDPNALPSIQLRGQSGFPDLRGEYQTDPNQPLFILDGFEVSLTRIIDLDMTRVVSITLLKDAAAKAIYGSKAANGVVVIETQRPKAGKMQVTYTGNIQVGMPDLSSYNLANAAEKLDVEKSAGLYNAPGNADQQYLNNLEYNRLLEEVLSGVNTDWLSQPVDTRVGQKHSLYVEGGTDAMRYAVDFSHNNFKGVMKGSERNTTAGVITLWYRYGKLLLRNNLDVSYNKGVNSPYGDFSQYARMNPYYRATDEQGNITRVAGENTVNGGAAGNPLWNTTINTRNFSEYTQLVNNFYAEYALSQALRFTGRVSITRKESGDEQFYPASHTMFLSYTTEDLVKRKGLYVHGDGFDKRLAVDLTANYAKTIGEHFLSANLAASMSDIATRNTSVSAEGFPNDFLDDITFARQYLQNSRPAGMESTIRDLGLMSAVNYSFADRFLVDASYRLSASSQFGSDNRWGSFWSAGLGWNLHKEAFARNWKKLDQLRIRGSLGYSGSQNFNSYQSKSTFSYNPTDTYLGNYGAYLLGLSNEKLQWQRKYDQNIGVDLALFNRALTIRADYYTANTNDLLTDVTVPSSTGFTTYKENLGKVKNIGMELALGYRFWSDRRRGNFASVFVAATHNKNTIQQISNSLATYNKEQAEIISNRPVVRYAEGQSMSAIWAVPSYGIDPATGREIYVKADGSITHAWDANDLAVVGDAAPKVRGNLGFNVEFNGWSLNVSSNWEFGGQIYNQTLVGKVENADMFYNVDRRVFSERWRQPGDISRFKNIANRGITRSTERFVEDQDLWSLSAVNLMYDLARLRVFKNANLSRLRIGVNMVDVTQLSSVRIERGTGYPFARNFNFSVQAMF</sequence>
<dbReference type="InterPro" id="IPR036942">
    <property type="entry name" value="Beta-barrel_TonB_sf"/>
</dbReference>
<evidence type="ECO:0000256" key="6">
    <source>
        <dbReference type="ARBA" id="ARBA00023136"/>
    </source>
</evidence>
<dbReference type="Gene3D" id="2.40.170.20">
    <property type="entry name" value="TonB-dependent receptor, beta-barrel domain"/>
    <property type="match status" value="1"/>
</dbReference>
<dbReference type="InterPro" id="IPR037066">
    <property type="entry name" value="Plug_dom_sf"/>
</dbReference>
<dbReference type="NCBIfam" id="TIGR04057">
    <property type="entry name" value="SusC_RagA_signa"/>
    <property type="match status" value="1"/>
</dbReference>
<feature type="signal peptide" evidence="10">
    <location>
        <begin position="1"/>
        <end position="25"/>
    </location>
</feature>
<feature type="domain" description="TonB-dependent receptor-like beta-barrel" evidence="11">
    <location>
        <begin position="479"/>
        <end position="982"/>
    </location>
</feature>
<dbReference type="InterPro" id="IPR023997">
    <property type="entry name" value="TonB-dep_OMP_SusC/RagA_CS"/>
</dbReference>
<dbReference type="EMBL" id="CP119311">
    <property type="protein sequence ID" value="WEK33807.1"/>
    <property type="molecule type" value="Genomic_DNA"/>
</dbReference>
<comment type="similarity">
    <text evidence="8 9">Belongs to the TonB-dependent receptor family.</text>
</comment>
<dbReference type="Pfam" id="PF00593">
    <property type="entry name" value="TonB_dep_Rec_b-barrel"/>
    <property type="match status" value="1"/>
</dbReference>
<dbReference type="InterPro" id="IPR000531">
    <property type="entry name" value="Beta-barrel_TonB"/>
</dbReference>
<organism evidence="13 14">
    <name type="scientific">Candidatus Pseudobacter hemicellulosilyticus</name>
    <dbReference type="NCBI Taxonomy" id="3121375"/>
    <lineage>
        <taxon>Bacteria</taxon>
        <taxon>Pseudomonadati</taxon>
        <taxon>Bacteroidota</taxon>
        <taxon>Chitinophagia</taxon>
        <taxon>Chitinophagales</taxon>
        <taxon>Chitinophagaceae</taxon>
        <taxon>Pseudobacter</taxon>
    </lineage>
</organism>
<evidence type="ECO:0000256" key="5">
    <source>
        <dbReference type="ARBA" id="ARBA00023077"/>
    </source>
</evidence>
<feature type="domain" description="TonB-dependent receptor plug" evidence="12">
    <location>
        <begin position="210"/>
        <end position="328"/>
    </location>
</feature>
<dbReference type="GO" id="GO:0009279">
    <property type="term" value="C:cell outer membrane"/>
    <property type="evidence" value="ECO:0007669"/>
    <property type="project" value="UniProtKB-SubCell"/>
</dbReference>
<evidence type="ECO:0000256" key="9">
    <source>
        <dbReference type="RuleBase" id="RU003357"/>
    </source>
</evidence>
<dbReference type="Pfam" id="PF13715">
    <property type="entry name" value="CarbopepD_reg_2"/>
    <property type="match status" value="1"/>
</dbReference>
<keyword evidence="5 9" id="KW-0798">TonB box</keyword>
<dbReference type="Proteomes" id="UP001220610">
    <property type="component" value="Chromosome"/>
</dbReference>
<dbReference type="SUPFAM" id="SSF49464">
    <property type="entry name" value="Carboxypeptidase regulatory domain-like"/>
    <property type="match status" value="1"/>
</dbReference>
<dbReference type="InterPro" id="IPR008969">
    <property type="entry name" value="CarboxyPept-like_regulatory"/>
</dbReference>
<dbReference type="PROSITE" id="PS52016">
    <property type="entry name" value="TONB_DEPENDENT_REC_3"/>
    <property type="match status" value="1"/>
</dbReference>
<evidence type="ECO:0000313" key="13">
    <source>
        <dbReference type="EMBL" id="WEK33807.1"/>
    </source>
</evidence>
<dbReference type="AlphaFoldDB" id="A0AAJ5WNE2"/>
<dbReference type="InterPro" id="IPR012910">
    <property type="entry name" value="Plug_dom"/>
</dbReference>
<keyword evidence="2 8" id="KW-0813">Transport</keyword>
<evidence type="ECO:0000256" key="2">
    <source>
        <dbReference type="ARBA" id="ARBA00022448"/>
    </source>
</evidence>
<keyword evidence="7 8" id="KW-0998">Cell outer membrane</keyword>
<keyword evidence="4 8" id="KW-0812">Transmembrane</keyword>
<dbReference type="InterPro" id="IPR023996">
    <property type="entry name" value="TonB-dep_OMP_SusC/RagA"/>
</dbReference>
<evidence type="ECO:0000256" key="1">
    <source>
        <dbReference type="ARBA" id="ARBA00004571"/>
    </source>
</evidence>
<keyword evidence="10" id="KW-0732">Signal</keyword>
<name>A0AAJ5WNE2_9BACT</name>
<proteinExistence type="inferred from homology"/>
<dbReference type="GO" id="GO:0006826">
    <property type="term" value="P:iron ion transport"/>
    <property type="evidence" value="ECO:0007669"/>
    <property type="project" value="UniProtKB-KW"/>
</dbReference>
<feature type="chain" id="PRO_5042543613" evidence="10">
    <location>
        <begin position="26"/>
        <end position="1103"/>
    </location>
</feature>
<evidence type="ECO:0000256" key="8">
    <source>
        <dbReference type="PROSITE-ProRule" id="PRU01360"/>
    </source>
</evidence>
<keyword evidence="3 8" id="KW-1134">Transmembrane beta strand</keyword>
<keyword evidence="6 8" id="KW-0472">Membrane</keyword>
<dbReference type="NCBIfam" id="TIGR04056">
    <property type="entry name" value="OMP_RagA_SusC"/>
    <property type="match status" value="1"/>
</dbReference>
<reference evidence="13" key="1">
    <citation type="submission" date="2023-03" db="EMBL/GenBank/DDBJ databases">
        <title>Andean soil-derived lignocellulolytic bacterial consortium as a source of novel taxa and putative plastic-active enzymes.</title>
        <authorList>
            <person name="Diaz-Garcia L."/>
            <person name="Chuvochina M."/>
            <person name="Feuerriegel G."/>
            <person name="Bunk B."/>
            <person name="Sproer C."/>
            <person name="Streit W.R."/>
            <person name="Rodriguez L.M."/>
            <person name="Overmann J."/>
            <person name="Jimenez D.J."/>
        </authorList>
    </citation>
    <scope>NUCLEOTIDE SEQUENCE</scope>
    <source>
        <strain evidence="13">MAG 7</strain>
    </source>
</reference>
<evidence type="ECO:0000259" key="12">
    <source>
        <dbReference type="Pfam" id="PF07715"/>
    </source>
</evidence>
<evidence type="ECO:0000256" key="7">
    <source>
        <dbReference type="ARBA" id="ARBA00023237"/>
    </source>
</evidence>
<gene>
    <name evidence="13" type="ORF">P0Y53_15045</name>
</gene>
<evidence type="ECO:0000313" key="14">
    <source>
        <dbReference type="Proteomes" id="UP001220610"/>
    </source>
</evidence>
<dbReference type="InterPro" id="IPR039426">
    <property type="entry name" value="TonB-dep_rcpt-like"/>
</dbReference>
<accession>A0AAJ5WNE2</accession>
<dbReference type="Gene3D" id="2.170.130.10">
    <property type="entry name" value="TonB-dependent receptor, plug domain"/>
    <property type="match status" value="1"/>
</dbReference>
<protein>
    <submittedName>
        <fullName evidence="13">SusC/RagA family TonB-linked outer membrane protein</fullName>
    </submittedName>
</protein>
<evidence type="ECO:0000256" key="10">
    <source>
        <dbReference type="SAM" id="SignalP"/>
    </source>
</evidence>
<dbReference type="Pfam" id="PF07715">
    <property type="entry name" value="Plug"/>
    <property type="match status" value="1"/>
</dbReference>
<evidence type="ECO:0000256" key="4">
    <source>
        <dbReference type="ARBA" id="ARBA00022692"/>
    </source>
</evidence>
<dbReference type="SUPFAM" id="SSF56935">
    <property type="entry name" value="Porins"/>
    <property type="match status" value="1"/>
</dbReference>
<evidence type="ECO:0000256" key="3">
    <source>
        <dbReference type="ARBA" id="ARBA00022452"/>
    </source>
</evidence>
<dbReference type="Gene3D" id="2.60.40.1120">
    <property type="entry name" value="Carboxypeptidase-like, regulatory domain"/>
    <property type="match status" value="1"/>
</dbReference>